<name>A0A5B7X5N5_9FLAO</name>
<dbReference type="RefSeq" id="WP_139067321.1">
    <property type="nucleotide sequence ID" value="NZ_CP040812.1"/>
</dbReference>
<reference evidence="1 2" key="1">
    <citation type="submission" date="2019-06" db="EMBL/GenBank/DDBJ databases">
        <title>Complete genome sequence of Antarcticibacterium flavum KCTC 52984T from an Antarctic marine sediment.</title>
        <authorList>
            <person name="Lee Y.M."/>
            <person name="Shin S.C."/>
        </authorList>
    </citation>
    <scope>NUCLEOTIDE SEQUENCE [LARGE SCALE GENOMIC DNA]</scope>
    <source>
        <strain evidence="1 2">KCTC 52984</strain>
    </source>
</reference>
<organism evidence="1 2">
    <name type="scientific">Antarcticibacterium flavum</name>
    <dbReference type="NCBI Taxonomy" id="2058175"/>
    <lineage>
        <taxon>Bacteria</taxon>
        <taxon>Pseudomonadati</taxon>
        <taxon>Bacteroidota</taxon>
        <taxon>Flavobacteriia</taxon>
        <taxon>Flavobacteriales</taxon>
        <taxon>Flavobacteriaceae</taxon>
        <taxon>Antarcticibacterium</taxon>
    </lineage>
</organism>
<proteinExistence type="predicted"/>
<dbReference type="AlphaFoldDB" id="A0A5B7X5N5"/>
<evidence type="ECO:0000313" key="1">
    <source>
        <dbReference type="EMBL" id="QCY70756.1"/>
    </source>
</evidence>
<dbReference type="EMBL" id="CP040812">
    <property type="protein sequence ID" value="QCY70756.1"/>
    <property type="molecule type" value="Genomic_DNA"/>
</dbReference>
<dbReference type="KEGG" id="afla:FHG64_15920"/>
<accession>A0A5B7X5N5</accession>
<dbReference type="Proteomes" id="UP000309016">
    <property type="component" value="Chromosome"/>
</dbReference>
<gene>
    <name evidence="1" type="ORF">FHG64_15920</name>
</gene>
<evidence type="ECO:0000313" key="2">
    <source>
        <dbReference type="Proteomes" id="UP000309016"/>
    </source>
</evidence>
<protein>
    <submittedName>
        <fullName evidence="1">Uncharacterized protein</fullName>
    </submittedName>
</protein>
<sequence length="80" mass="9255">MLNQEEKEKEIVTLECPDKMKPFTPITAKRRGEINSSQGKGIGLFTDYKGEVYLAYLNNKGEIVLKPKLIQDYLNKYDEK</sequence>
<keyword evidence="2" id="KW-1185">Reference proteome</keyword>